<evidence type="ECO:0000313" key="1">
    <source>
        <dbReference type="EMBL" id="REC75480.1"/>
    </source>
</evidence>
<comment type="caution">
    <text evidence="1">The sequence shown here is derived from an EMBL/GenBank/DDBJ whole genome shotgun (WGS) entry which is preliminary data.</text>
</comment>
<keyword evidence="2" id="KW-1185">Reference proteome</keyword>
<dbReference type="RefSeq" id="WP_047486862.1">
    <property type="nucleotide sequence ID" value="NZ_BJYH01000004.1"/>
</dbReference>
<reference evidence="1 2" key="1">
    <citation type="journal article" date="2010" name="Syst. Appl. Microbiol.">
        <title>Four new species of Chryseobacterium from the rhizosphere of coastal sand dune plants, Chryseobacterium elymi sp. nov., Chryseobacterium hagamense sp. nov., Chryseobacterium lathyri sp. nov. and Chryseobacterium rhizosphaerae sp. nov.</title>
        <authorList>
            <person name="Cho S.H."/>
            <person name="Lee K.S."/>
            <person name="Shin D.S."/>
            <person name="Han J.H."/>
            <person name="Park K.S."/>
            <person name="Lee C.H."/>
            <person name="Park K.H."/>
            <person name="Kim S.B."/>
        </authorList>
    </citation>
    <scope>NUCLEOTIDE SEQUENCE [LARGE SCALE GENOMIC DNA]</scope>
    <source>
        <strain evidence="1 2">KCTC 22548</strain>
    </source>
</reference>
<accession>A0ABX9IKF5</accession>
<organism evidence="1 2">
    <name type="scientific">Chryseobacterium rhizosphaerae</name>
    <dbReference type="NCBI Taxonomy" id="395937"/>
    <lineage>
        <taxon>Bacteria</taxon>
        <taxon>Pseudomonadati</taxon>
        <taxon>Bacteroidota</taxon>
        <taxon>Flavobacteriia</taxon>
        <taxon>Flavobacteriales</taxon>
        <taxon>Weeksellaceae</taxon>
        <taxon>Chryseobacterium group</taxon>
        <taxon>Chryseobacterium</taxon>
    </lineage>
</organism>
<protein>
    <submittedName>
        <fullName evidence="1">Uncharacterized protein</fullName>
    </submittedName>
</protein>
<dbReference type="EMBL" id="QNUF01000010">
    <property type="protein sequence ID" value="REC75480.1"/>
    <property type="molecule type" value="Genomic_DNA"/>
</dbReference>
<sequence length="112" mass="12644">MEKQTLTETSFQFNENGKSYDVSFHANKGFSSMITSNITSDSTVNKKIQEAFVALMPYESRIIEWISRSADNGQQYVENPMKAMQDANIGIPQDVIQMVKEASDILLTTLKK</sequence>
<evidence type="ECO:0000313" key="2">
    <source>
        <dbReference type="Proteomes" id="UP000256491"/>
    </source>
</evidence>
<proteinExistence type="predicted"/>
<name>A0ABX9IKF5_9FLAO</name>
<dbReference type="Proteomes" id="UP000256491">
    <property type="component" value="Unassembled WGS sequence"/>
</dbReference>
<gene>
    <name evidence="1" type="ORF">DRF57_10700</name>
</gene>